<name>A0A9P1FDL5_9DINO</name>
<feature type="transmembrane region" description="Helical" evidence="8">
    <location>
        <begin position="384"/>
        <end position="403"/>
    </location>
</feature>
<dbReference type="GO" id="GO:0005509">
    <property type="term" value="F:calcium ion binding"/>
    <property type="evidence" value="ECO:0007669"/>
    <property type="project" value="InterPro"/>
</dbReference>
<accession>A0A9P1FDL5</accession>
<dbReference type="InterPro" id="IPR036875">
    <property type="entry name" value="Znf_CCHC_sf"/>
</dbReference>
<evidence type="ECO:0000313" key="16">
    <source>
        <dbReference type="Proteomes" id="UP001152797"/>
    </source>
</evidence>
<dbReference type="PROSITE" id="PS50994">
    <property type="entry name" value="INTEGRASE"/>
    <property type="match status" value="1"/>
</dbReference>
<reference evidence="14" key="2">
    <citation type="submission" date="2024-04" db="EMBL/GenBank/DDBJ databases">
        <authorList>
            <person name="Chen Y."/>
            <person name="Shah S."/>
            <person name="Dougan E. K."/>
            <person name="Thang M."/>
            <person name="Chan C."/>
        </authorList>
    </citation>
    <scope>NUCLEOTIDE SEQUENCE [LARGE SCALE GENOMIC DNA]</scope>
</reference>
<reference evidence="13" key="1">
    <citation type="submission" date="2022-10" db="EMBL/GenBank/DDBJ databases">
        <authorList>
            <person name="Chen Y."/>
            <person name="Dougan E. K."/>
            <person name="Chan C."/>
            <person name="Rhodes N."/>
            <person name="Thang M."/>
        </authorList>
    </citation>
    <scope>NUCLEOTIDE SEQUENCE</scope>
</reference>
<dbReference type="Gene3D" id="4.10.60.10">
    <property type="entry name" value="Zinc finger, CCHC-type"/>
    <property type="match status" value="1"/>
</dbReference>
<feature type="transmembrane region" description="Helical" evidence="8">
    <location>
        <begin position="431"/>
        <end position="453"/>
    </location>
</feature>
<evidence type="ECO:0000256" key="5">
    <source>
        <dbReference type="PROSITE-ProRule" id="PRU00047"/>
    </source>
</evidence>
<dbReference type="Gene3D" id="2.40.70.10">
    <property type="entry name" value="Acid Proteases"/>
    <property type="match status" value="1"/>
</dbReference>
<feature type="compositionally biased region" description="Acidic residues" evidence="7">
    <location>
        <begin position="1753"/>
        <end position="1763"/>
    </location>
</feature>
<dbReference type="Pfam" id="PF07727">
    <property type="entry name" value="RVT_2"/>
    <property type="match status" value="1"/>
</dbReference>
<dbReference type="PANTHER" id="PTHR10037">
    <property type="entry name" value="VOLTAGE-GATED CATION CHANNEL CALCIUM AND SODIUM"/>
    <property type="match status" value="1"/>
</dbReference>
<dbReference type="SUPFAM" id="SSF81324">
    <property type="entry name" value="Voltage-gated potassium channels"/>
    <property type="match status" value="1"/>
</dbReference>
<dbReference type="SUPFAM" id="SSF50370">
    <property type="entry name" value="Ricin B-like lectins"/>
    <property type="match status" value="1"/>
</dbReference>
<dbReference type="GO" id="GO:0008270">
    <property type="term" value="F:zinc ion binding"/>
    <property type="evidence" value="ECO:0007669"/>
    <property type="project" value="UniProtKB-KW"/>
</dbReference>
<feature type="transmembrane region" description="Helical" evidence="8">
    <location>
        <begin position="465"/>
        <end position="484"/>
    </location>
</feature>
<feature type="transmembrane region" description="Helical" evidence="8">
    <location>
        <begin position="3348"/>
        <end position="3370"/>
    </location>
</feature>
<proteinExistence type="predicted"/>
<feature type="transmembrane region" description="Helical" evidence="8">
    <location>
        <begin position="528"/>
        <end position="547"/>
    </location>
</feature>
<keyword evidence="5" id="KW-0862">Zinc</keyword>
<evidence type="ECO:0000256" key="8">
    <source>
        <dbReference type="SAM" id="Phobius"/>
    </source>
</evidence>
<evidence type="ECO:0000259" key="12">
    <source>
        <dbReference type="PROSITE" id="PS50994"/>
    </source>
</evidence>
<dbReference type="InterPro" id="IPR027359">
    <property type="entry name" value="Volt_channel_dom_sf"/>
</dbReference>
<feature type="region of interest" description="Disordered" evidence="7">
    <location>
        <begin position="2211"/>
        <end position="2278"/>
    </location>
</feature>
<dbReference type="PANTHER" id="PTHR10037:SF62">
    <property type="entry name" value="SODIUM CHANNEL PROTEIN 60E"/>
    <property type="match status" value="1"/>
</dbReference>
<dbReference type="SMART" id="SM00343">
    <property type="entry name" value="ZnF_C2HC"/>
    <property type="match status" value="1"/>
</dbReference>
<protein>
    <submittedName>
        <fullName evidence="15">Transposon Ty5-1 protein YCL074W</fullName>
    </submittedName>
</protein>
<keyword evidence="16" id="KW-1185">Reference proteome</keyword>
<dbReference type="InterPro" id="IPR035992">
    <property type="entry name" value="Ricin_B-like_lectins"/>
</dbReference>
<evidence type="ECO:0000259" key="11">
    <source>
        <dbReference type="PROSITE" id="PS50222"/>
    </source>
</evidence>
<dbReference type="InterPro" id="IPR013103">
    <property type="entry name" value="RVT_2"/>
</dbReference>
<feature type="signal peptide" evidence="9">
    <location>
        <begin position="1"/>
        <end position="26"/>
    </location>
</feature>
<sequence>MSCRRTLPEGIHWCFILWLSLGIVSGQLLEDDECGRNEACALNALQQRVQQRVEDAGNFTTPFRMLKNSLSGRCLAIAGPGVVGDPLMLLDCGAQISRLQQFRLAEGHLVTLGEGEVPLCVFLDGDKLNLVDCEKDQGGWTFEKSYFRSYGWLKRGKKCLGVQGTMSKKMGSFVVPERKRQVLLRAISEPTFFEDQKWYWTEDLKCEPEKLPKKTVETGMDLVDAEVKPIWAQPRQPPDAQLPQLKLPVAGDSGTEVESASASEDEDEIPHAPIATNLVGTQELTLPGATEEPESQCETLESQNGSKQTPPPASKKGLFRDLRSKIKKSATTSMFRKTTSQSEQRKTTTFLNRSSTLAKGPIRTEQEGCRQRLAQFVNRPGFELTFAIIIFVNTILMAVQVQYRGLNVGHFLKYHSVEVPASEAWPHAEPVFFGLEMCFGVIFTAEILMKIIALDISFIYDPWNILDFLVVLAWFVDTIAQGLLPLDPLMLRLLRLVKLFRMLRLVRTIQGFDSLYVMITAIRGSVAALFWSTMLLLLVLTTVSLFLQTMMEPYISSSEEESRRLEVYMYFGTFSKAMVSLCEMTLASWPTPSRVLTENVSEVWIFFVLSFQLLVGFSVMKVIMGVFLQITFYVASNDDVIMMSQKERAVRVHTKKMEALFEAADENGNGRLDQDEFEGILQDPACVAWLSVGVPSKWTEWRQRIQWTWCDQQKFLRCSAGFLSGSGEPWADRGKLQAKDKDHKYVDQCQRPMMRRLLILLALWHLRRCKWLLEGYILYRQAALSEAQEQRFLVWSDGRYDRLSAVKALRKLDKVVKEKGKTAYLVDAPENEQVGLFDDAEVDWFEDDGPDAENYVYVQEGDLSEIMDEEDVLSALASYKEIRQAIKDQKKGRGFYGKGATAKGKGKSGGRWQKVHTEQLKMRSRCFKCGQVGHWSKECKSDVKGRSSAPSNQGASVSSVSTSRSGFFVASEPLNRQEGGSAFWLREFIASKAKTQDARSRGEYKGEQSFCGISTCAHHAVVDTAAEGGLIGKPALERLEVKLKERGIKVKWIPKTSAAKGVGGHATCLGVALIPVGIAGVNGLLETTVVDGEVPFLLPIRMLTGLKAVIDLETMKMKLKEYQVEIPMHELASGHVTIDVMEFENGKFVMPMNVPGCVAEDFQVPHSAWAWHEKSLHALQQRPMASSLLNQLKKIGNLGASMVDPMEVPMDVAPPTHHSKRAIRGWRILLDKLGMLLVFASLQQIVDEWFPPSQHSPGSHLEHKEETLEDVYAAIIAGAKMLPPLKSKEVAKTPISNCVHPKERLKGGGNASSSYIVCRDCLARWPNHLPAAEIKKQLKENKELAKKGGLLSQPFQALHPAMQSMGQQQAQIQQLQRMLLEEQKRSHEMHENILHSQMMRQGATSAAPPATPSLSAVDLVAEALINNQDYDPAIHGVPVMKASAKTRSAPHMTEDVIEVHRDGHWQREEGLVPLRTEERMRVWLSLSSRSSLESFFEDDKGTSFSNKDRRLLNKGVEALYGKGLKDAIVSEVFSPPRVAKLAGERGLKQGTSFDLETGWDLSTAEGRRRMWRRLREEKPELVIVCPPCKAFTVMQALNLFKMEWAKAVELIEVGLDDLETAALVADWQHRNGRYFVFEQPDGARSWTEACIERLVRMPGIWRTRCDMCAYGMAVGDEGFNLKPTANSSCISRRMSRRCPGHQQHEALLGGKARKAQVYPKEFCEQIIKGIKEQMRQDGRMQCASNYVFAAEDDEVEDEEELAPEDSKPEEVIGEKGGADSLSAQEQASVLKLHKGIGHPPLAEFIRFMKAARVRSEVVRWAAKNFRCESCEARSRTKAVRPATIPKTFQPNKVIGVDLIYIPAVGGQQQVPALSILDWGTNYQMVELIPNKEPGTVWRTLWSCWARVFGLPEVVVCDAGKEFASEFVKTASANGIVIYQIGARAPWQNGKTERHGAHFKELLEKARAEMVVTEEAELRRLMQEVESVKNRFSNRSGFSPIQRQIGQWPRAPTEITSDEVIDPTLVAGALVDDVERIWEMRRLAQKAFVEHNARAAVSKALRARSRTSVEYQPGDFVYVYRVHRQRKRKVGGVVDIDHAKNKPTWVGPGTVVAPDGANLWITVWGELWKVAKEQCRLATNMEKHGVELVLRECKDLVEEYKKTSKRAGYKDITNEPFPEDEEGMLEDQPEHQDEDHAPRQVRFNDIAEEEGYSPSIAEDDPPAAEVRRASNSSRQTIEEPEFERSDVQSIGSGQSMESTDSGNTPQSQSAPQVPDHQPTLEQVQDPTFMERVQESTASANRLDGIPSNAPAPVRGWRIRENRTDPYFTEFCWVEEREAEEFELERARERASFLVQSAAPTKRQDFWEIDVEKGLAVKHHVRKRQALFSPKHDHSLPFALDKLSEKRYTQINYLANRPAETIEDSWIKKGSTAKRETWWTGTSTFALKKKADGEEVEALNVLATEKRRSDDVDMRKECKKDLAEWRIADAEEWQKVTSTDAVRVLSLEESRQVKAQLQKEGKIDRILPTKFARRYKPAEQPGQPAVKKSRLCIRGDLDPDILTLEKFSPTVNTMNLAVMFQIAANENMLGQIGDLKNAFCQSGKLERKSGKLYFRMPAEGIDGVSSEQLVEIVAGCYGLVDAPLHWRRSLTDFLKSLGYIQSRLDPCLFKLYDDQKILQGMIAIEVDDLFMVGHSFHLEKIQQLREKFVFGKFVTLKETPDGAAFNGRRIKQLQNGEFQIDMQKFVEERLGELVLEKGRASQRKAEANEKEVSQARAVCGALNWLAKEGRPDAAGPSSLMSSKLATLKIEDILLLNEVVRNLKKTSKLSLRIQPLRKMKFSVVSDASFGNDQMHSQGGQMILCHEDGLQENQRVRANLLCWRSSRLQRVVNSTLAAETQSLSRGLGDLLWVMVLFEELRDPDFSIRDWPQRLSGSEVLALASTSSSERLKGSLAIVDAKSLYDQLCKETIGGQDKRTAIEVQIIREDLNSLSGKVRWVDHQAMVADTLTKVKGSCESLYRLLASGEFQLVAEEDHLSARHQAKEQGQTNTDLRRFGVNKILGSCETIETKEPHLTPNHPETAMGLEASLMSSKDLYKLLCAEGTDDLSANELCTGVAELKGNATSLNMALLQRDQLKIKELMDQMCMSMVKLQGRLQFSHKAHQDATESDSSDSSDDSSEESDAVTPVTPTRSGRVAVATKGPERRRSLNAWMQQRRDQRGTTRQRTTQVGAVSHALFNKENEDLMHEAKSIPSGMTKFRAKLARVVLSFSFEGAFGVLSLGSRSGLMLEIVHFENWICANTMVMAFQSEFNGLETGYNEGQYKPGKRGIERPAKDIWPSADETFLVLEYFFGILFTVEIVLKVIVLAHHFFKDPGPGARQGLFMFIHKSQK</sequence>
<evidence type="ECO:0000256" key="7">
    <source>
        <dbReference type="SAM" id="MobiDB-lite"/>
    </source>
</evidence>
<feature type="region of interest" description="Disordered" evidence="7">
    <location>
        <begin position="3159"/>
        <end position="3227"/>
    </location>
</feature>
<dbReference type="GO" id="GO:0001518">
    <property type="term" value="C:voltage-gated sodium channel complex"/>
    <property type="evidence" value="ECO:0007669"/>
    <property type="project" value="TreeGrafter"/>
</dbReference>
<feature type="region of interest" description="Disordered" evidence="7">
    <location>
        <begin position="1753"/>
        <end position="1777"/>
    </location>
</feature>
<dbReference type="Gene3D" id="1.20.120.350">
    <property type="entry name" value="Voltage-gated potassium channels. Chain C"/>
    <property type="match status" value="2"/>
</dbReference>
<evidence type="ECO:0000256" key="1">
    <source>
        <dbReference type="ARBA" id="ARBA00004141"/>
    </source>
</evidence>
<dbReference type="EMBL" id="CAMXCT020000044">
    <property type="protein sequence ID" value="CAL1126324.1"/>
    <property type="molecule type" value="Genomic_DNA"/>
</dbReference>
<dbReference type="Proteomes" id="UP001152797">
    <property type="component" value="Unassembled WGS sequence"/>
</dbReference>
<dbReference type="Pfam" id="PF00520">
    <property type="entry name" value="Ion_trans"/>
    <property type="match status" value="1"/>
</dbReference>
<keyword evidence="4 8" id="KW-0472">Membrane</keyword>
<evidence type="ECO:0000256" key="3">
    <source>
        <dbReference type="ARBA" id="ARBA00022989"/>
    </source>
</evidence>
<dbReference type="InterPro" id="IPR005821">
    <property type="entry name" value="Ion_trans_dom"/>
</dbReference>
<dbReference type="PROSITE" id="PS50222">
    <property type="entry name" value="EF_HAND_2"/>
    <property type="match status" value="1"/>
</dbReference>
<feature type="compositionally biased region" description="Acidic residues" evidence="7">
    <location>
        <begin position="2211"/>
        <end position="2221"/>
    </location>
</feature>
<evidence type="ECO:0000256" key="9">
    <source>
        <dbReference type="SAM" id="SignalP"/>
    </source>
</evidence>
<feature type="compositionally biased region" description="Basic and acidic residues" evidence="7">
    <location>
        <begin position="1764"/>
        <end position="1777"/>
    </location>
</feature>
<feature type="compositionally biased region" description="Acidic residues" evidence="7">
    <location>
        <begin position="3165"/>
        <end position="3181"/>
    </location>
</feature>
<evidence type="ECO:0000313" key="15">
    <source>
        <dbReference type="EMBL" id="CAL4760261.1"/>
    </source>
</evidence>
<keyword evidence="3 8" id="KW-1133">Transmembrane helix</keyword>
<evidence type="ECO:0000313" key="13">
    <source>
        <dbReference type="EMBL" id="CAI3972949.1"/>
    </source>
</evidence>
<dbReference type="OrthoDB" id="445340at2759"/>
<dbReference type="InterPro" id="IPR021109">
    <property type="entry name" value="Peptidase_aspartic_dom_sf"/>
</dbReference>
<feature type="compositionally biased region" description="Basic and acidic residues" evidence="7">
    <location>
        <begin position="2187"/>
        <end position="2197"/>
    </location>
</feature>
<dbReference type="InterPro" id="IPR036397">
    <property type="entry name" value="RNaseH_sf"/>
</dbReference>
<dbReference type="Gene3D" id="3.30.420.10">
    <property type="entry name" value="Ribonuclease H-like superfamily/Ribonuclease H"/>
    <property type="match status" value="1"/>
</dbReference>
<dbReference type="GO" id="GO:0003676">
    <property type="term" value="F:nucleic acid binding"/>
    <property type="evidence" value="ECO:0007669"/>
    <property type="project" value="InterPro"/>
</dbReference>
<feature type="domain" description="EF-hand" evidence="11">
    <location>
        <begin position="652"/>
        <end position="687"/>
    </location>
</feature>
<evidence type="ECO:0000256" key="6">
    <source>
        <dbReference type="SAM" id="Coils"/>
    </source>
</evidence>
<feature type="domain" description="CCHC-type" evidence="10">
    <location>
        <begin position="925"/>
        <end position="941"/>
    </location>
</feature>
<keyword evidence="6" id="KW-0175">Coiled coil</keyword>
<keyword evidence="2 8" id="KW-0812">Transmembrane</keyword>
<evidence type="ECO:0000256" key="2">
    <source>
        <dbReference type="ARBA" id="ARBA00022692"/>
    </source>
</evidence>
<dbReference type="PROSITE" id="PS00018">
    <property type="entry name" value="EF_HAND_1"/>
    <property type="match status" value="1"/>
</dbReference>
<dbReference type="PROSITE" id="PS50158">
    <property type="entry name" value="ZF_CCHC"/>
    <property type="match status" value="1"/>
</dbReference>
<evidence type="ECO:0000313" key="14">
    <source>
        <dbReference type="EMBL" id="CAL1126324.1"/>
    </source>
</evidence>
<dbReference type="SUPFAM" id="SSF57756">
    <property type="entry name" value="Retrovirus zinc finger-like domains"/>
    <property type="match status" value="1"/>
</dbReference>
<comment type="subcellular location">
    <subcellularLocation>
        <location evidence="1">Membrane</location>
        <topology evidence="1">Multi-pass membrane protein</topology>
    </subcellularLocation>
</comment>
<dbReference type="EMBL" id="CAMXCT010000044">
    <property type="protein sequence ID" value="CAI3972949.1"/>
    <property type="molecule type" value="Genomic_DNA"/>
</dbReference>
<feature type="compositionally biased region" description="Acidic residues" evidence="7">
    <location>
        <begin position="2176"/>
        <end position="2186"/>
    </location>
</feature>
<dbReference type="InterPro" id="IPR001584">
    <property type="entry name" value="Integrase_cat-core"/>
</dbReference>
<dbReference type="GO" id="GO:0005248">
    <property type="term" value="F:voltage-gated sodium channel activity"/>
    <property type="evidence" value="ECO:0007669"/>
    <property type="project" value="TreeGrafter"/>
</dbReference>
<feature type="compositionally biased region" description="Polar residues" evidence="7">
    <location>
        <begin position="296"/>
        <end position="308"/>
    </location>
</feature>
<dbReference type="InterPro" id="IPR018247">
    <property type="entry name" value="EF_Hand_1_Ca_BS"/>
</dbReference>
<dbReference type="SUPFAM" id="SSF53098">
    <property type="entry name" value="Ribonuclease H-like"/>
    <property type="match status" value="1"/>
</dbReference>
<dbReference type="InterPro" id="IPR043203">
    <property type="entry name" value="VGCC_Ca_Na"/>
</dbReference>
<evidence type="ECO:0000259" key="10">
    <source>
        <dbReference type="PROSITE" id="PS50158"/>
    </source>
</evidence>
<feature type="region of interest" description="Disordered" evidence="7">
    <location>
        <begin position="251"/>
        <end position="317"/>
    </location>
</feature>
<feature type="domain" description="Integrase catalytic" evidence="12">
    <location>
        <begin position="1846"/>
        <end position="2007"/>
    </location>
</feature>
<keyword evidence="5" id="KW-0479">Metal-binding</keyword>
<dbReference type="PROSITE" id="PS50231">
    <property type="entry name" value="RICIN_B_LECTIN"/>
    <property type="match status" value="1"/>
</dbReference>
<dbReference type="InterPro" id="IPR012337">
    <property type="entry name" value="RNaseH-like_sf"/>
</dbReference>
<dbReference type="GO" id="GO:0015074">
    <property type="term" value="P:DNA integration"/>
    <property type="evidence" value="ECO:0007669"/>
    <property type="project" value="InterPro"/>
</dbReference>
<feature type="coiled-coil region" evidence="6">
    <location>
        <begin position="1365"/>
        <end position="1392"/>
    </location>
</feature>
<dbReference type="Pfam" id="PF00098">
    <property type="entry name" value="zf-CCHC"/>
    <property type="match status" value="1"/>
</dbReference>
<dbReference type="EMBL" id="CAMXCT030000044">
    <property type="protein sequence ID" value="CAL4760261.1"/>
    <property type="molecule type" value="Genomic_DNA"/>
</dbReference>
<dbReference type="InterPro" id="IPR002048">
    <property type="entry name" value="EF_hand_dom"/>
</dbReference>
<gene>
    <name evidence="13" type="ORF">C1SCF055_LOCUS1482</name>
</gene>
<organism evidence="13">
    <name type="scientific">Cladocopium goreaui</name>
    <dbReference type="NCBI Taxonomy" id="2562237"/>
    <lineage>
        <taxon>Eukaryota</taxon>
        <taxon>Sar</taxon>
        <taxon>Alveolata</taxon>
        <taxon>Dinophyceae</taxon>
        <taxon>Suessiales</taxon>
        <taxon>Symbiodiniaceae</taxon>
        <taxon>Cladocopium</taxon>
    </lineage>
</organism>
<feature type="transmembrane region" description="Helical" evidence="8">
    <location>
        <begin position="603"/>
        <end position="636"/>
    </location>
</feature>
<evidence type="ECO:0000256" key="4">
    <source>
        <dbReference type="ARBA" id="ARBA00023136"/>
    </source>
</evidence>
<feature type="chain" id="PRO_5043271911" evidence="9">
    <location>
        <begin position="27"/>
        <end position="3390"/>
    </location>
</feature>
<keyword evidence="5" id="KW-0863">Zinc-finger</keyword>
<keyword evidence="9" id="KW-0732">Signal</keyword>
<feature type="region of interest" description="Disordered" evidence="7">
    <location>
        <begin position="2292"/>
        <end position="2311"/>
    </location>
</feature>
<feature type="region of interest" description="Disordered" evidence="7">
    <location>
        <begin position="2168"/>
        <end position="2199"/>
    </location>
</feature>
<comment type="caution">
    <text evidence="13">The sequence shown here is derived from an EMBL/GenBank/DDBJ whole genome shotgun (WGS) entry which is preliminary data.</text>
</comment>
<dbReference type="InterPro" id="IPR001878">
    <property type="entry name" value="Znf_CCHC"/>
</dbReference>
<feature type="compositionally biased region" description="Polar residues" evidence="7">
    <location>
        <begin position="2246"/>
        <end position="2270"/>
    </location>
</feature>